<dbReference type="Proteomes" id="UP001236663">
    <property type="component" value="Unassembled WGS sequence"/>
</dbReference>
<evidence type="ECO:0000313" key="7">
    <source>
        <dbReference type="EMBL" id="MDN3689512.1"/>
    </source>
</evidence>
<keyword evidence="4 6" id="KW-1133">Transmembrane helix</keyword>
<evidence type="ECO:0000313" key="8">
    <source>
        <dbReference type="Proteomes" id="UP001236663"/>
    </source>
</evidence>
<evidence type="ECO:0000256" key="4">
    <source>
        <dbReference type="ARBA" id="ARBA00022989"/>
    </source>
</evidence>
<gene>
    <name evidence="7" type="ORF">QWZ15_16915</name>
</gene>
<evidence type="ECO:0000256" key="5">
    <source>
        <dbReference type="ARBA" id="ARBA00023136"/>
    </source>
</evidence>
<accession>A0ABT8CBI1</accession>
<feature type="transmembrane region" description="Helical" evidence="6">
    <location>
        <begin position="33"/>
        <end position="57"/>
    </location>
</feature>
<reference evidence="8" key="1">
    <citation type="journal article" date="2019" name="Int. J. Syst. Evol. Microbiol.">
        <title>The Global Catalogue of Microorganisms (GCM) 10K type strain sequencing project: providing services to taxonomists for standard genome sequencing and annotation.</title>
        <authorList>
            <consortium name="The Broad Institute Genomics Platform"/>
            <consortium name="The Broad Institute Genome Sequencing Center for Infectious Disease"/>
            <person name="Wu L."/>
            <person name="Ma J."/>
        </authorList>
    </citation>
    <scope>NUCLEOTIDE SEQUENCE [LARGE SCALE GENOMIC DNA]</scope>
    <source>
        <strain evidence="8">CECT 7706</strain>
    </source>
</reference>
<protein>
    <submittedName>
        <fullName evidence="7">APC family permease</fullName>
    </submittedName>
</protein>
<keyword evidence="3 6" id="KW-0812">Transmembrane</keyword>
<dbReference type="PANTHER" id="PTHR42770">
    <property type="entry name" value="AMINO ACID TRANSPORTER-RELATED"/>
    <property type="match status" value="1"/>
</dbReference>
<comment type="caution">
    <text evidence="7">The sequence shown here is derived from an EMBL/GenBank/DDBJ whole genome shotgun (WGS) entry which is preliminary data.</text>
</comment>
<dbReference type="EMBL" id="JAUFQS010000035">
    <property type="protein sequence ID" value="MDN3689512.1"/>
    <property type="molecule type" value="Genomic_DNA"/>
</dbReference>
<keyword evidence="8" id="KW-1185">Reference proteome</keyword>
<proteinExistence type="predicted"/>
<feature type="transmembrane region" description="Helical" evidence="6">
    <location>
        <begin position="78"/>
        <end position="98"/>
    </location>
</feature>
<keyword evidence="2" id="KW-1003">Cell membrane</keyword>
<feature type="transmembrane region" description="Helical" evidence="6">
    <location>
        <begin position="118"/>
        <end position="140"/>
    </location>
</feature>
<name>A0ABT8CBI1_9BACT</name>
<keyword evidence="5 6" id="KW-0472">Membrane</keyword>
<evidence type="ECO:0000256" key="2">
    <source>
        <dbReference type="ARBA" id="ARBA00022475"/>
    </source>
</evidence>
<feature type="transmembrane region" description="Helical" evidence="6">
    <location>
        <begin position="392"/>
        <end position="412"/>
    </location>
</feature>
<evidence type="ECO:0000256" key="3">
    <source>
        <dbReference type="ARBA" id="ARBA00022692"/>
    </source>
</evidence>
<evidence type="ECO:0000256" key="6">
    <source>
        <dbReference type="SAM" id="Phobius"/>
    </source>
</evidence>
<sequence length="419" mass="45080">MGLWTATSIGVGAMIGAGIFALMGIAVQIAGKFAYLSFIVAGIIAALTSYSVSRLAVKFPSKGGPVEYLNKAYGKGTFAGGLNIAMWLGYLIVTSLYAKAFGEYGTALLGMEDSSFLLPILSSSIVILFVFINFIGASLVGKSELVTVLVKTGVLLLFCAVGLTTVQTEELMAATSFRFSDVVFASGVIFMSYEGFGLVANTAEDLRKPSKNLPIALFLSVGIVMLIYIFATVVVVGNLSLPEIENAKEYVLAEAARPLLGSLGFEIMAIAALFSTASAINATIYGPVNMVQETSKANQLPYFFTKDLFGHQSGIALLITGGIVLLITNTLNLESIAEVGSLVFLMIYTAVNIANFKLRHQTKSKIWLVMLGISGTTFAFGALFYYQWQKGSLSISVFLGLILLCFIYEWFFQQKKELR</sequence>
<feature type="transmembrane region" description="Helical" evidence="6">
    <location>
        <begin position="366"/>
        <end position="386"/>
    </location>
</feature>
<feature type="transmembrane region" description="Helical" evidence="6">
    <location>
        <begin position="335"/>
        <end position="354"/>
    </location>
</feature>
<dbReference type="Gene3D" id="1.20.1740.10">
    <property type="entry name" value="Amino acid/polyamine transporter I"/>
    <property type="match status" value="1"/>
</dbReference>
<feature type="transmembrane region" description="Helical" evidence="6">
    <location>
        <begin position="267"/>
        <end position="288"/>
    </location>
</feature>
<dbReference type="InterPro" id="IPR002293">
    <property type="entry name" value="AA/rel_permease1"/>
</dbReference>
<feature type="transmembrane region" description="Helical" evidence="6">
    <location>
        <begin position="7"/>
        <end position="27"/>
    </location>
</feature>
<dbReference type="Pfam" id="PF13520">
    <property type="entry name" value="AA_permease_2"/>
    <property type="match status" value="1"/>
</dbReference>
<organism evidence="7 8">
    <name type="scientific">Cyclobacterium jeungdonense</name>
    <dbReference type="NCBI Taxonomy" id="708087"/>
    <lineage>
        <taxon>Bacteria</taxon>
        <taxon>Pseudomonadati</taxon>
        <taxon>Bacteroidota</taxon>
        <taxon>Cytophagia</taxon>
        <taxon>Cytophagales</taxon>
        <taxon>Cyclobacteriaceae</taxon>
        <taxon>Cyclobacterium</taxon>
    </lineage>
</organism>
<feature type="transmembrane region" description="Helical" evidence="6">
    <location>
        <begin position="215"/>
        <end position="236"/>
    </location>
</feature>
<dbReference type="InterPro" id="IPR050367">
    <property type="entry name" value="APC_superfamily"/>
</dbReference>
<evidence type="ECO:0000256" key="1">
    <source>
        <dbReference type="ARBA" id="ARBA00004651"/>
    </source>
</evidence>
<comment type="subcellular location">
    <subcellularLocation>
        <location evidence="1">Cell membrane</location>
        <topology evidence="1">Multi-pass membrane protein</topology>
    </subcellularLocation>
</comment>
<feature type="transmembrane region" description="Helical" evidence="6">
    <location>
        <begin position="145"/>
        <end position="163"/>
    </location>
</feature>
<dbReference type="PANTHER" id="PTHR42770:SF11">
    <property type="entry name" value="INNER MEMBRANE TRANSPORT PROTEIN YBAT"/>
    <property type="match status" value="1"/>
</dbReference>
<dbReference type="PIRSF" id="PIRSF006060">
    <property type="entry name" value="AA_transporter"/>
    <property type="match status" value="1"/>
</dbReference>
<feature type="transmembrane region" description="Helical" evidence="6">
    <location>
        <begin position="308"/>
        <end position="329"/>
    </location>
</feature>
<feature type="transmembrane region" description="Helical" evidence="6">
    <location>
        <begin position="183"/>
        <end position="203"/>
    </location>
</feature>